<evidence type="ECO:0000313" key="1">
    <source>
        <dbReference type="EMBL" id="KIM51252.1"/>
    </source>
</evidence>
<dbReference type="HOGENOM" id="CLU_2723671_0_0_1"/>
<organism evidence="1 2">
    <name type="scientific">Scleroderma citrinum Foug A</name>
    <dbReference type="NCBI Taxonomy" id="1036808"/>
    <lineage>
        <taxon>Eukaryota</taxon>
        <taxon>Fungi</taxon>
        <taxon>Dikarya</taxon>
        <taxon>Basidiomycota</taxon>
        <taxon>Agaricomycotina</taxon>
        <taxon>Agaricomycetes</taxon>
        <taxon>Agaricomycetidae</taxon>
        <taxon>Boletales</taxon>
        <taxon>Sclerodermatineae</taxon>
        <taxon>Sclerodermataceae</taxon>
        <taxon>Scleroderma</taxon>
    </lineage>
</organism>
<dbReference type="EMBL" id="KN822272">
    <property type="protein sequence ID" value="KIM51252.1"/>
    <property type="molecule type" value="Genomic_DNA"/>
</dbReference>
<name>A0A0C2ZE89_9AGAM</name>
<proteinExistence type="predicted"/>
<protein>
    <submittedName>
        <fullName evidence="1">Uncharacterized protein</fullName>
    </submittedName>
</protein>
<dbReference type="InParanoid" id="A0A0C2ZE89"/>
<accession>A0A0C2ZE89</accession>
<reference evidence="1 2" key="1">
    <citation type="submission" date="2014-04" db="EMBL/GenBank/DDBJ databases">
        <authorList>
            <consortium name="DOE Joint Genome Institute"/>
            <person name="Kuo A."/>
            <person name="Kohler A."/>
            <person name="Nagy L.G."/>
            <person name="Floudas D."/>
            <person name="Copeland A."/>
            <person name="Barry K.W."/>
            <person name="Cichocki N."/>
            <person name="Veneault-Fourrey C."/>
            <person name="LaButti K."/>
            <person name="Lindquist E.A."/>
            <person name="Lipzen A."/>
            <person name="Lundell T."/>
            <person name="Morin E."/>
            <person name="Murat C."/>
            <person name="Sun H."/>
            <person name="Tunlid A."/>
            <person name="Henrissat B."/>
            <person name="Grigoriev I.V."/>
            <person name="Hibbett D.S."/>
            <person name="Martin F."/>
            <person name="Nordberg H.P."/>
            <person name="Cantor M.N."/>
            <person name="Hua S.X."/>
        </authorList>
    </citation>
    <scope>NUCLEOTIDE SEQUENCE [LARGE SCALE GENOMIC DNA]</scope>
    <source>
        <strain evidence="1 2">Foug A</strain>
    </source>
</reference>
<gene>
    <name evidence="1" type="ORF">SCLCIDRAFT_656914</name>
</gene>
<keyword evidence="2" id="KW-1185">Reference proteome</keyword>
<sequence length="72" mass="8428">MTPDDDVDVYSSLRIVIPSRSLKRKIQDVDSEDSDYTATLHRSRLQERVVKDRWSRSNTHAHRDSISLSMRV</sequence>
<evidence type="ECO:0000313" key="2">
    <source>
        <dbReference type="Proteomes" id="UP000053989"/>
    </source>
</evidence>
<dbReference type="Proteomes" id="UP000053989">
    <property type="component" value="Unassembled WGS sequence"/>
</dbReference>
<reference evidence="2" key="2">
    <citation type="submission" date="2015-01" db="EMBL/GenBank/DDBJ databases">
        <title>Evolutionary Origins and Diversification of the Mycorrhizal Mutualists.</title>
        <authorList>
            <consortium name="DOE Joint Genome Institute"/>
            <consortium name="Mycorrhizal Genomics Consortium"/>
            <person name="Kohler A."/>
            <person name="Kuo A."/>
            <person name="Nagy L.G."/>
            <person name="Floudas D."/>
            <person name="Copeland A."/>
            <person name="Barry K.W."/>
            <person name="Cichocki N."/>
            <person name="Veneault-Fourrey C."/>
            <person name="LaButti K."/>
            <person name="Lindquist E.A."/>
            <person name="Lipzen A."/>
            <person name="Lundell T."/>
            <person name="Morin E."/>
            <person name="Murat C."/>
            <person name="Riley R."/>
            <person name="Ohm R."/>
            <person name="Sun H."/>
            <person name="Tunlid A."/>
            <person name="Henrissat B."/>
            <person name="Grigoriev I.V."/>
            <person name="Hibbett D.S."/>
            <person name="Martin F."/>
        </authorList>
    </citation>
    <scope>NUCLEOTIDE SEQUENCE [LARGE SCALE GENOMIC DNA]</scope>
    <source>
        <strain evidence="2">Foug A</strain>
    </source>
</reference>
<dbReference type="AlphaFoldDB" id="A0A0C2ZE89"/>